<evidence type="ECO:0000256" key="1">
    <source>
        <dbReference type="ARBA" id="ARBA00008007"/>
    </source>
</evidence>
<dbReference type="Gene3D" id="3.40.50.2020">
    <property type="match status" value="1"/>
</dbReference>
<protein>
    <submittedName>
        <fullName evidence="3">ComF family protein</fullName>
    </submittedName>
</protein>
<gene>
    <name evidence="3" type="ORF">C8E02_1473</name>
</gene>
<accession>A0A495BGP5</accession>
<dbReference type="Pfam" id="PF00156">
    <property type="entry name" value="Pribosyltran"/>
    <property type="match status" value="1"/>
</dbReference>
<dbReference type="PANTHER" id="PTHR47505:SF1">
    <property type="entry name" value="DNA UTILIZATION PROTEIN YHGH"/>
    <property type="match status" value="1"/>
</dbReference>
<dbReference type="InterPro" id="IPR029057">
    <property type="entry name" value="PRTase-like"/>
</dbReference>
<dbReference type="EMBL" id="RBID01000013">
    <property type="protein sequence ID" value="RKQ60129.1"/>
    <property type="molecule type" value="Genomic_DNA"/>
</dbReference>
<dbReference type="AlphaFoldDB" id="A0A495BGP5"/>
<evidence type="ECO:0000313" key="4">
    <source>
        <dbReference type="Proteomes" id="UP000279384"/>
    </source>
</evidence>
<organism evidence="3 4">
    <name type="scientific">Vogesella indigofera</name>
    <name type="common">Pseudomonas indigofera</name>
    <dbReference type="NCBI Taxonomy" id="45465"/>
    <lineage>
        <taxon>Bacteria</taxon>
        <taxon>Pseudomonadati</taxon>
        <taxon>Pseudomonadota</taxon>
        <taxon>Betaproteobacteria</taxon>
        <taxon>Neisseriales</taxon>
        <taxon>Chromobacteriaceae</taxon>
        <taxon>Vogesella</taxon>
    </lineage>
</organism>
<evidence type="ECO:0000313" key="3">
    <source>
        <dbReference type="EMBL" id="RKQ60129.1"/>
    </source>
</evidence>
<evidence type="ECO:0000259" key="2">
    <source>
        <dbReference type="Pfam" id="PF00156"/>
    </source>
</evidence>
<comment type="caution">
    <text evidence="3">The sequence shown here is derived from an EMBL/GenBank/DDBJ whole genome shotgun (WGS) entry which is preliminary data.</text>
</comment>
<dbReference type="InterPro" id="IPR000836">
    <property type="entry name" value="PRTase_dom"/>
</dbReference>
<dbReference type="Proteomes" id="UP000279384">
    <property type="component" value="Unassembled WGS sequence"/>
</dbReference>
<name>A0A495BGP5_VOGIN</name>
<dbReference type="RefSeq" id="WP_120810256.1">
    <property type="nucleotide sequence ID" value="NZ_RBID01000013.1"/>
</dbReference>
<reference evidence="3 4" key="1">
    <citation type="submission" date="2018-10" db="EMBL/GenBank/DDBJ databases">
        <title>Genomic Encyclopedia of Type Strains, Phase IV (KMG-IV): sequencing the most valuable type-strain genomes for metagenomic binning, comparative biology and taxonomic classification.</title>
        <authorList>
            <person name="Goeker M."/>
        </authorList>
    </citation>
    <scope>NUCLEOTIDE SEQUENCE [LARGE SCALE GENOMIC DNA]</scope>
    <source>
        <strain evidence="3 4">DSM 3303</strain>
    </source>
</reference>
<dbReference type="GO" id="GO:0051537">
    <property type="term" value="F:2 iron, 2 sulfur cluster binding"/>
    <property type="evidence" value="ECO:0007669"/>
    <property type="project" value="InterPro"/>
</dbReference>
<sequence length="239" mass="25127">MLSNVIAALLNNCLVFEQHCQLCGQRPCASGVCAACVAALAPPAATRCPVCAAAAASSLVPCGHCLRAAPAFAHLHAAYGYDYPLDGLIGACKYGRQPALQGALASLLRQQLQSTPQRPEIDLVVAVPLAPARLAERGFNLPDALAQAVAATIGGRIAYDLCVRKRNTAPQAALDRRQRLRNVRDAFCVKRRCDGLSIAIVDDVATTGATLDALAKALQKAGAKRVEAWVLARASDHKI</sequence>
<dbReference type="SUPFAM" id="SSF53271">
    <property type="entry name" value="PRTase-like"/>
    <property type="match status" value="1"/>
</dbReference>
<dbReference type="InterPro" id="IPR051910">
    <property type="entry name" value="ComF/GntX_DNA_util-trans"/>
</dbReference>
<proteinExistence type="inferred from homology"/>
<dbReference type="PROSITE" id="PS00197">
    <property type="entry name" value="2FE2S_FER_1"/>
    <property type="match status" value="1"/>
</dbReference>
<dbReference type="CDD" id="cd06223">
    <property type="entry name" value="PRTases_typeI"/>
    <property type="match status" value="1"/>
</dbReference>
<comment type="similarity">
    <text evidence="1">Belongs to the ComF/GntX family.</text>
</comment>
<dbReference type="InterPro" id="IPR006058">
    <property type="entry name" value="2Fe2S_fd_BS"/>
</dbReference>
<feature type="domain" description="Phosphoribosyltransferase" evidence="2">
    <location>
        <begin position="191"/>
        <end position="234"/>
    </location>
</feature>
<dbReference type="PANTHER" id="PTHR47505">
    <property type="entry name" value="DNA UTILIZATION PROTEIN YHGH"/>
    <property type="match status" value="1"/>
</dbReference>